<gene>
    <name evidence="1" type="ORF">SEMRO_761_G198600.1</name>
</gene>
<keyword evidence="2" id="KW-1185">Reference proteome</keyword>
<dbReference type="Proteomes" id="UP001153069">
    <property type="component" value="Unassembled WGS sequence"/>
</dbReference>
<accession>A0A9N8HJE9</accession>
<sequence>MKDEQREVVTTVILNGPLGEVIDASQGTIDDKALVQVVRAGILSANGNFSCMLSQWHYCNTFYHRPTESPASLEDLMTKAVQSMSSLRLKQSCDHGKFTKEVALQHLFFEALTLQLHAYVSVCPELNTFAKDSSGNVITGELDFVVGGKLSWAIGITRKGDKINQHVSRFDPNNGKYRAIGHSAWIVVDCRGPRVKQVESKEARCTLYFAENFQTADPGVKCDFSCFSLLL</sequence>
<evidence type="ECO:0000313" key="2">
    <source>
        <dbReference type="Proteomes" id="UP001153069"/>
    </source>
</evidence>
<dbReference type="AlphaFoldDB" id="A0A9N8HJE9"/>
<proteinExistence type="predicted"/>
<reference evidence="1" key="1">
    <citation type="submission" date="2020-06" db="EMBL/GenBank/DDBJ databases">
        <authorList>
            <consortium name="Plant Systems Biology data submission"/>
        </authorList>
    </citation>
    <scope>NUCLEOTIDE SEQUENCE</scope>
    <source>
        <strain evidence="1">D6</strain>
    </source>
</reference>
<organism evidence="1 2">
    <name type="scientific">Seminavis robusta</name>
    <dbReference type="NCBI Taxonomy" id="568900"/>
    <lineage>
        <taxon>Eukaryota</taxon>
        <taxon>Sar</taxon>
        <taxon>Stramenopiles</taxon>
        <taxon>Ochrophyta</taxon>
        <taxon>Bacillariophyta</taxon>
        <taxon>Bacillariophyceae</taxon>
        <taxon>Bacillariophycidae</taxon>
        <taxon>Naviculales</taxon>
        <taxon>Naviculaceae</taxon>
        <taxon>Seminavis</taxon>
    </lineage>
</organism>
<evidence type="ECO:0000313" key="1">
    <source>
        <dbReference type="EMBL" id="CAB9516116.1"/>
    </source>
</evidence>
<name>A0A9N8HJE9_9STRA</name>
<comment type="caution">
    <text evidence="1">The sequence shown here is derived from an EMBL/GenBank/DDBJ whole genome shotgun (WGS) entry which is preliminary data.</text>
</comment>
<dbReference type="OrthoDB" id="158739at2759"/>
<protein>
    <submittedName>
        <fullName evidence="1">Uncharacterized protein</fullName>
    </submittedName>
</protein>
<dbReference type="EMBL" id="CAICTM010000760">
    <property type="protein sequence ID" value="CAB9516116.1"/>
    <property type="molecule type" value="Genomic_DNA"/>
</dbReference>